<accession>A0A7N2N2W8</accession>
<keyword evidence="2" id="KW-0677">Repeat</keyword>
<dbReference type="Pfam" id="PF23282">
    <property type="entry name" value="WHD_ROQ1"/>
    <property type="match status" value="1"/>
</dbReference>
<evidence type="ECO:0000256" key="2">
    <source>
        <dbReference type="ARBA" id="ARBA00022737"/>
    </source>
</evidence>
<dbReference type="Gramene" id="QL11p053312:mrna">
    <property type="protein sequence ID" value="QL11p053312:mrna"/>
    <property type="gene ID" value="QL11p053312"/>
</dbReference>
<sequence>MVKEIFLDIACFFRGEMKYRVMEILENCGFDAGIGISVLMDKSLITIEFGKFQMHDLLEEMGREIIRRESTEPGKRSRLWLCEDLLHVLTNNTATEAIQAIILKSFEDERVWNYEAFPKALSKMYNLRLLIIIGVRIPNGLDYLSNNLRYLNWIGYSSKCLPSSFQPEKLVELTLPSGKIEYLWEGIKYLDKLKYIDLRFSTKLIWTPEFSGSLERLYLGYCINLVEIHPSLGKLSRLIVLDLRFCYSLSNLPSMSSKMESLEVLNLNGCSKLKEIEFEGILKSLSELYLGEYAFECYATHPLLYPFKYPFTSEYLKCLPTNKFDSLRSLGNLSVFGPPKLAKLPEKLWELKHLMDFEFSGHVMREISHSFLYRYLSHYSVRNLRIFQLFKLEVYGYDESAQQRSSITLTKKSNNIIELLPTVLGDMPHPRES</sequence>
<keyword evidence="1" id="KW-0433">Leucine-rich repeat</keyword>
<dbReference type="SUPFAM" id="SSF46785">
    <property type="entry name" value="Winged helix' DNA-binding domain"/>
    <property type="match status" value="1"/>
</dbReference>
<dbReference type="InterPro" id="IPR011713">
    <property type="entry name" value="Leu-rich_rpt_3"/>
</dbReference>
<dbReference type="OMA" id="FECYATH"/>
<dbReference type="Gene3D" id="3.80.10.10">
    <property type="entry name" value="Ribonuclease Inhibitor"/>
    <property type="match status" value="1"/>
</dbReference>
<reference evidence="4 5" key="1">
    <citation type="journal article" date="2016" name="G3 (Bethesda)">
        <title>First Draft Assembly and Annotation of the Genome of a California Endemic Oak Quercus lobata Nee (Fagaceae).</title>
        <authorList>
            <person name="Sork V.L."/>
            <person name="Fitz-Gibbon S.T."/>
            <person name="Puiu D."/>
            <person name="Crepeau M."/>
            <person name="Gugger P.F."/>
            <person name="Sherman R."/>
            <person name="Stevens K."/>
            <person name="Langley C.H."/>
            <person name="Pellegrini M."/>
            <person name="Salzberg S.L."/>
        </authorList>
    </citation>
    <scope>NUCLEOTIDE SEQUENCE [LARGE SCALE GENOMIC DNA]</scope>
    <source>
        <strain evidence="4 5">cv. SW786</strain>
    </source>
</reference>
<dbReference type="EnsemblPlants" id="QL11p053312:mrna">
    <property type="protein sequence ID" value="QL11p053312:mrna"/>
    <property type="gene ID" value="QL11p053312"/>
</dbReference>
<evidence type="ECO:0000256" key="1">
    <source>
        <dbReference type="ARBA" id="ARBA00022614"/>
    </source>
</evidence>
<evidence type="ECO:0000313" key="4">
    <source>
        <dbReference type="EnsemblPlants" id="QL11p053312:mrna"/>
    </source>
</evidence>
<dbReference type="InParanoid" id="A0A7N2N2W8"/>
<dbReference type="Pfam" id="PF07725">
    <property type="entry name" value="LRR_3"/>
    <property type="match status" value="1"/>
</dbReference>
<dbReference type="SUPFAM" id="SSF52058">
    <property type="entry name" value="L domain-like"/>
    <property type="match status" value="1"/>
</dbReference>
<dbReference type="PANTHER" id="PTHR11017">
    <property type="entry name" value="LEUCINE-RICH REPEAT-CONTAINING PROTEIN"/>
    <property type="match status" value="1"/>
</dbReference>
<dbReference type="Proteomes" id="UP000594261">
    <property type="component" value="Chromosome 11"/>
</dbReference>
<dbReference type="InterPro" id="IPR036390">
    <property type="entry name" value="WH_DNA-bd_sf"/>
</dbReference>
<dbReference type="GO" id="GO:0006952">
    <property type="term" value="P:defense response"/>
    <property type="evidence" value="ECO:0007669"/>
    <property type="project" value="InterPro"/>
</dbReference>
<dbReference type="InterPro" id="IPR058192">
    <property type="entry name" value="WHD_ROQ1-like"/>
</dbReference>
<dbReference type="AlphaFoldDB" id="A0A7N2N2W8"/>
<organism evidence="4 5">
    <name type="scientific">Quercus lobata</name>
    <name type="common">Valley oak</name>
    <dbReference type="NCBI Taxonomy" id="97700"/>
    <lineage>
        <taxon>Eukaryota</taxon>
        <taxon>Viridiplantae</taxon>
        <taxon>Streptophyta</taxon>
        <taxon>Embryophyta</taxon>
        <taxon>Tracheophyta</taxon>
        <taxon>Spermatophyta</taxon>
        <taxon>Magnoliopsida</taxon>
        <taxon>eudicotyledons</taxon>
        <taxon>Gunneridae</taxon>
        <taxon>Pentapetalae</taxon>
        <taxon>rosids</taxon>
        <taxon>fabids</taxon>
        <taxon>Fagales</taxon>
        <taxon>Fagaceae</taxon>
        <taxon>Quercus</taxon>
    </lineage>
</organism>
<feature type="domain" description="Disease resistance protein Roq1-like winged-helix" evidence="3">
    <location>
        <begin position="3"/>
        <end position="70"/>
    </location>
</feature>
<name>A0A7N2N2W8_QUELO</name>
<dbReference type="PANTHER" id="PTHR11017:SF527">
    <property type="entry name" value="TMV RESISTANCE PROTEIN N-LIKE"/>
    <property type="match status" value="1"/>
</dbReference>
<dbReference type="InterPro" id="IPR032675">
    <property type="entry name" value="LRR_dom_sf"/>
</dbReference>
<proteinExistence type="predicted"/>
<dbReference type="EMBL" id="LRBV02000011">
    <property type="status" value="NOT_ANNOTATED_CDS"/>
    <property type="molecule type" value="Genomic_DNA"/>
</dbReference>
<keyword evidence="5" id="KW-1185">Reference proteome</keyword>
<reference evidence="4" key="2">
    <citation type="submission" date="2021-01" db="UniProtKB">
        <authorList>
            <consortium name="EnsemblPlants"/>
        </authorList>
    </citation>
    <scope>IDENTIFICATION</scope>
</reference>
<evidence type="ECO:0000259" key="3">
    <source>
        <dbReference type="Pfam" id="PF23282"/>
    </source>
</evidence>
<evidence type="ECO:0000313" key="5">
    <source>
        <dbReference type="Proteomes" id="UP000594261"/>
    </source>
</evidence>
<protein>
    <recommendedName>
        <fullName evidence="3">Disease resistance protein Roq1-like winged-helix domain-containing protein</fullName>
    </recommendedName>
</protein>
<dbReference type="InterPro" id="IPR044974">
    <property type="entry name" value="Disease_R_plants"/>
</dbReference>